<protein>
    <recommendedName>
        <fullName evidence="8">BAG family molecular chaperone regulator 1</fullName>
    </recommendedName>
</protein>
<organism evidence="6 7">
    <name type="scientific">Linum tenue</name>
    <dbReference type="NCBI Taxonomy" id="586396"/>
    <lineage>
        <taxon>Eukaryota</taxon>
        <taxon>Viridiplantae</taxon>
        <taxon>Streptophyta</taxon>
        <taxon>Embryophyta</taxon>
        <taxon>Tracheophyta</taxon>
        <taxon>Spermatophyta</taxon>
        <taxon>Magnoliopsida</taxon>
        <taxon>eudicotyledons</taxon>
        <taxon>Gunneridae</taxon>
        <taxon>Pentapetalae</taxon>
        <taxon>rosids</taxon>
        <taxon>fabids</taxon>
        <taxon>Malpighiales</taxon>
        <taxon>Linaceae</taxon>
        <taxon>Linum</taxon>
    </lineage>
</organism>
<dbReference type="GO" id="GO:0005634">
    <property type="term" value="C:nucleus"/>
    <property type="evidence" value="ECO:0007669"/>
    <property type="project" value="UniProtKB-ARBA"/>
</dbReference>
<dbReference type="InterPro" id="IPR003103">
    <property type="entry name" value="BAG_domain"/>
</dbReference>
<evidence type="ECO:0000256" key="3">
    <source>
        <dbReference type="SAM" id="MobiDB-lite"/>
    </source>
</evidence>
<evidence type="ECO:0000313" key="7">
    <source>
        <dbReference type="Proteomes" id="UP001154282"/>
    </source>
</evidence>
<evidence type="ECO:0000256" key="1">
    <source>
        <dbReference type="ARBA" id="ARBA00023186"/>
    </source>
</evidence>
<dbReference type="PANTHER" id="PTHR12329">
    <property type="entry name" value="BCL2-ASSOCIATED ATHANOGENE"/>
    <property type="match status" value="1"/>
</dbReference>
<keyword evidence="7" id="KW-1185">Reference proteome</keyword>
<evidence type="ECO:0000313" key="6">
    <source>
        <dbReference type="EMBL" id="CAI0546995.1"/>
    </source>
</evidence>
<reference evidence="6" key="1">
    <citation type="submission" date="2022-08" db="EMBL/GenBank/DDBJ databases">
        <authorList>
            <person name="Gutierrez-Valencia J."/>
        </authorList>
    </citation>
    <scope>NUCLEOTIDE SEQUENCE</scope>
</reference>
<feature type="region of interest" description="Disordered" evidence="3">
    <location>
        <begin position="1"/>
        <end position="30"/>
    </location>
</feature>
<dbReference type="Gene3D" id="1.20.58.120">
    <property type="entry name" value="BAG domain"/>
    <property type="match status" value="1"/>
</dbReference>
<dbReference type="FunFam" id="1.20.58.120:FF:000011">
    <property type="entry name" value="BAG family molecular chaperone regulator 1"/>
    <property type="match status" value="1"/>
</dbReference>
<evidence type="ECO:0008006" key="8">
    <source>
        <dbReference type="Google" id="ProtNLM"/>
    </source>
</evidence>
<dbReference type="EMBL" id="CAMGYJ010000010">
    <property type="protein sequence ID" value="CAI0546995.1"/>
    <property type="molecule type" value="Genomic_DNA"/>
</dbReference>
<dbReference type="InterPro" id="IPR029071">
    <property type="entry name" value="Ubiquitin-like_domsf"/>
</dbReference>
<dbReference type="Proteomes" id="UP001154282">
    <property type="component" value="Unassembled WGS sequence"/>
</dbReference>
<feature type="domain" description="BAG" evidence="5">
    <location>
        <begin position="150"/>
        <end position="228"/>
    </location>
</feature>
<evidence type="ECO:0000256" key="2">
    <source>
        <dbReference type="ARBA" id="ARBA00058673"/>
    </source>
</evidence>
<evidence type="ECO:0000259" key="5">
    <source>
        <dbReference type="PROSITE" id="PS51035"/>
    </source>
</evidence>
<dbReference type="SUPFAM" id="SSF54236">
    <property type="entry name" value="Ubiquitin-like"/>
    <property type="match status" value="1"/>
</dbReference>
<dbReference type="InterPro" id="IPR039773">
    <property type="entry name" value="BAG_chaperone_regulator"/>
</dbReference>
<name>A0AAV0QPX0_9ROSI</name>
<dbReference type="CDD" id="cd17054">
    <property type="entry name" value="Ubl_AtBAG1_like"/>
    <property type="match status" value="1"/>
</dbReference>
<dbReference type="SUPFAM" id="SSF63491">
    <property type="entry name" value="BAG domain"/>
    <property type="match status" value="1"/>
</dbReference>
<dbReference type="PANTHER" id="PTHR12329:SF11">
    <property type="entry name" value="BAG FAMILY MOLECULAR CHAPERONE REGULATOR 1"/>
    <property type="match status" value="1"/>
</dbReference>
<dbReference type="Gene3D" id="3.10.20.90">
    <property type="entry name" value="Phosphatidylinositol 3-kinase Catalytic Subunit, Chain A, domain 1"/>
    <property type="match status" value="1"/>
</dbReference>
<dbReference type="InterPro" id="IPR000626">
    <property type="entry name" value="Ubiquitin-like_dom"/>
</dbReference>
<feature type="compositionally biased region" description="Low complexity" evidence="3">
    <location>
        <begin position="312"/>
        <end position="321"/>
    </location>
</feature>
<feature type="compositionally biased region" description="Polar residues" evidence="3">
    <location>
        <begin position="278"/>
        <end position="294"/>
    </location>
</feature>
<dbReference type="SMART" id="SM00264">
    <property type="entry name" value="BAG"/>
    <property type="match status" value="1"/>
</dbReference>
<dbReference type="GO" id="GO:0051087">
    <property type="term" value="F:protein-folding chaperone binding"/>
    <property type="evidence" value="ECO:0007669"/>
    <property type="project" value="InterPro"/>
</dbReference>
<comment type="caution">
    <text evidence="6">The sequence shown here is derived from an EMBL/GenBank/DDBJ whole genome shotgun (WGS) entry which is preliminary data.</text>
</comment>
<dbReference type="PROSITE" id="PS50053">
    <property type="entry name" value="UBIQUITIN_2"/>
    <property type="match status" value="1"/>
</dbReference>
<comment type="function">
    <text evidence="2">Co-chaperone that regulates diverse cellular pathways, such as programmed cell death and stress responses.</text>
</comment>
<dbReference type="AlphaFoldDB" id="A0AAV0QPX0"/>
<feature type="domain" description="Ubiquitin-like" evidence="4">
    <location>
        <begin position="55"/>
        <end position="125"/>
    </location>
</feature>
<evidence type="ECO:0000259" key="4">
    <source>
        <dbReference type="PROSITE" id="PS50053"/>
    </source>
</evidence>
<sequence length="329" mass="36238">MMRMKNKPPTAATANGGSAAGGSPDSTGAEWELRPCGMLVQKRNPDSDHRAIPPPTIRVRVKYGSTYHEISISSQASFGELKKMLTGPTGLHHQDQKLIYKDKERDSKAFLDITGVKDKSKMVLLEDPISQEKRYLEMRKNATMEKASKSISAISLEVDRLAGRVSALESVIGKGGKVAEKDVLSLIELLMNELLKLDGIMGDGDVKLQRKLQVKRVQKYVETLDVLKVKNSALTNAPIEEHSPKHSNGEQHQQQQQQHSHSVGHSAAYQQEQQQQQSSRHSTSGPVVVTTQWETFDATPGTSSAAIPPPASNNNSAHNQPKFPWDFFG</sequence>
<gene>
    <name evidence="6" type="ORF">LITE_LOCUS44190</name>
</gene>
<dbReference type="InterPro" id="IPR036533">
    <property type="entry name" value="BAG_dom_sf"/>
</dbReference>
<feature type="region of interest" description="Disordered" evidence="3">
    <location>
        <begin position="239"/>
        <end position="329"/>
    </location>
</feature>
<dbReference type="PROSITE" id="PS51035">
    <property type="entry name" value="BAG"/>
    <property type="match status" value="1"/>
</dbReference>
<dbReference type="Pfam" id="PF02179">
    <property type="entry name" value="BAG"/>
    <property type="match status" value="1"/>
</dbReference>
<dbReference type="FunFam" id="3.10.20.90:FF:000298">
    <property type="entry name" value="BAG family molecular chaperone regulator 1"/>
    <property type="match status" value="1"/>
</dbReference>
<feature type="compositionally biased region" description="Basic and acidic residues" evidence="3">
    <location>
        <begin position="239"/>
        <end position="249"/>
    </location>
</feature>
<dbReference type="GO" id="GO:0050821">
    <property type="term" value="P:protein stabilization"/>
    <property type="evidence" value="ECO:0007669"/>
    <property type="project" value="TreeGrafter"/>
</dbReference>
<keyword evidence="1" id="KW-0143">Chaperone</keyword>
<dbReference type="GO" id="GO:0000774">
    <property type="term" value="F:adenyl-nucleotide exchange factor activity"/>
    <property type="evidence" value="ECO:0007669"/>
    <property type="project" value="TreeGrafter"/>
</dbReference>
<dbReference type="GO" id="GO:0005737">
    <property type="term" value="C:cytoplasm"/>
    <property type="evidence" value="ECO:0007669"/>
    <property type="project" value="UniProtKB-ARBA"/>
</dbReference>
<feature type="compositionally biased region" description="Low complexity" evidence="3">
    <location>
        <begin position="251"/>
        <end position="261"/>
    </location>
</feature>
<accession>A0AAV0QPX0</accession>
<feature type="compositionally biased region" description="Low complexity" evidence="3">
    <location>
        <begin position="8"/>
        <end position="29"/>
    </location>
</feature>
<proteinExistence type="predicted"/>